<comment type="caution">
    <text evidence="1">The sequence shown here is derived from an EMBL/GenBank/DDBJ whole genome shotgun (WGS) entry which is preliminary data.</text>
</comment>
<organism evidence="1 2">
    <name type="scientific">Steccherinum ochraceum</name>
    <dbReference type="NCBI Taxonomy" id="92696"/>
    <lineage>
        <taxon>Eukaryota</taxon>
        <taxon>Fungi</taxon>
        <taxon>Dikarya</taxon>
        <taxon>Basidiomycota</taxon>
        <taxon>Agaricomycotina</taxon>
        <taxon>Agaricomycetes</taxon>
        <taxon>Polyporales</taxon>
        <taxon>Steccherinaceae</taxon>
        <taxon>Steccherinum</taxon>
    </lineage>
</organism>
<reference evidence="1 2" key="1">
    <citation type="submission" date="2018-11" db="EMBL/GenBank/DDBJ databases">
        <title>Genome assembly of Steccherinum ochraceum LE-BIN_3174, the white-rot fungus of the Steccherinaceae family (The Residual Polyporoid clade, Polyporales, Basidiomycota).</title>
        <authorList>
            <person name="Fedorova T.V."/>
            <person name="Glazunova O.A."/>
            <person name="Landesman E.O."/>
            <person name="Moiseenko K.V."/>
            <person name="Psurtseva N.V."/>
            <person name="Savinova O.S."/>
            <person name="Shakhova N.V."/>
            <person name="Tyazhelova T.V."/>
            <person name="Vasina D.V."/>
        </authorList>
    </citation>
    <scope>NUCLEOTIDE SEQUENCE [LARGE SCALE GENOMIC DNA]</scope>
    <source>
        <strain evidence="1 2">LE-BIN_3174</strain>
    </source>
</reference>
<sequence>MTPTLEVSIRWCRDKQARVSEPRVGRRTPALPPSQGFFFYRKTLFFSCIDVSKSRDAPPGLRSSVAFSSSYSNSHFSGDADEKLGDFFSPTLFTFSRRA</sequence>
<evidence type="ECO:0000313" key="1">
    <source>
        <dbReference type="EMBL" id="TCD67878.1"/>
    </source>
</evidence>
<gene>
    <name evidence="1" type="ORF">EIP91_011876</name>
</gene>
<dbReference type="AlphaFoldDB" id="A0A4R0RVJ6"/>
<dbReference type="Proteomes" id="UP000292702">
    <property type="component" value="Unassembled WGS sequence"/>
</dbReference>
<evidence type="ECO:0000313" key="2">
    <source>
        <dbReference type="Proteomes" id="UP000292702"/>
    </source>
</evidence>
<dbReference type="EMBL" id="RWJN01000083">
    <property type="protein sequence ID" value="TCD67878.1"/>
    <property type="molecule type" value="Genomic_DNA"/>
</dbReference>
<accession>A0A4R0RVJ6</accession>
<keyword evidence="2" id="KW-1185">Reference proteome</keyword>
<name>A0A4R0RVJ6_9APHY</name>
<proteinExistence type="predicted"/>
<protein>
    <submittedName>
        <fullName evidence="1">Uncharacterized protein</fullName>
    </submittedName>
</protein>